<dbReference type="InterPro" id="IPR029058">
    <property type="entry name" value="AB_hydrolase_fold"/>
</dbReference>
<dbReference type="AlphaFoldDB" id="A0A1C3PG37"/>
<sequence>MSASLEPDGALRTAAAGRLPGIGRSLGRAGRAVARTRAARTAGIAGLVTAVVIGTAAERRLARIRSERVGASNEEPVAPVGGHPTTVIASDGVPLHVEIVDDSSAPLTLVFVHGFCVSLDCWTFQRRDLADCGRLVFYDQRTHGASGPSELEGCTIEQLGDDLYRVLTEVVPTGPVVLIGHSMGGMTILALADAHPGLFGDRVAGVALLSTSAGSLATVTFGLPATATVALRACLPGLAVGMRYAPSLLERGRSHGSDIAWVLTRRIGFGSTSVGPPVVAFLEKMVAATPLRVIAAFLPALIAHDKLVAAAVLVATPTLILVGDADVMTPVEHSRTLADALPEADLVVIPGAGHTVVMERPDEVNAALRTLVQRATTHQPQSRNPVVPAPRDHGPDDISVWKP</sequence>
<dbReference type="PANTHER" id="PTHR43433:SF1">
    <property type="entry name" value="BLL5160 PROTEIN"/>
    <property type="match status" value="1"/>
</dbReference>
<reference evidence="4" key="1">
    <citation type="submission" date="2016-02" db="EMBL/GenBank/DDBJ databases">
        <authorList>
            <person name="Wibberg D."/>
        </authorList>
    </citation>
    <scope>NUCLEOTIDE SEQUENCE [LARGE SCALE GENOMIC DNA]</scope>
</reference>
<feature type="domain" description="AB hydrolase-1" evidence="2">
    <location>
        <begin position="109"/>
        <end position="367"/>
    </location>
</feature>
<keyword evidence="4" id="KW-1185">Reference proteome</keyword>
<feature type="region of interest" description="Disordered" evidence="1">
    <location>
        <begin position="374"/>
        <end position="403"/>
    </location>
</feature>
<proteinExistence type="predicted"/>
<gene>
    <name evidence="3" type="ORF">FDG2_5752</name>
</gene>
<dbReference type="PANTHER" id="PTHR43433">
    <property type="entry name" value="HYDROLASE, ALPHA/BETA FOLD FAMILY PROTEIN"/>
    <property type="match status" value="1"/>
</dbReference>
<dbReference type="InterPro" id="IPR000073">
    <property type="entry name" value="AB_hydrolase_1"/>
</dbReference>
<organism evidence="3 4">
    <name type="scientific">Candidatus Protofrankia californiensis</name>
    <dbReference type="NCBI Taxonomy" id="1839754"/>
    <lineage>
        <taxon>Bacteria</taxon>
        <taxon>Bacillati</taxon>
        <taxon>Actinomycetota</taxon>
        <taxon>Actinomycetes</taxon>
        <taxon>Frankiales</taxon>
        <taxon>Frankiaceae</taxon>
        <taxon>Protofrankia</taxon>
    </lineage>
</organism>
<evidence type="ECO:0000256" key="1">
    <source>
        <dbReference type="SAM" id="MobiDB-lite"/>
    </source>
</evidence>
<evidence type="ECO:0000313" key="3">
    <source>
        <dbReference type="EMBL" id="SBW28598.1"/>
    </source>
</evidence>
<dbReference type="EMBL" id="FLUV01002383">
    <property type="protein sequence ID" value="SBW28598.1"/>
    <property type="molecule type" value="Genomic_DNA"/>
</dbReference>
<dbReference type="Proteomes" id="UP000199013">
    <property type="component" value="Unassembled WGS sequence"/>
</dbReference>
<keyword evidence="3" id="KW-0378">Hydrolase</keyword>
<accession>A0A1C3PG37</accession>
<dbReference type="Pfam" id="PF12697">
    <property type="entry name" value="Abhydrolase_6"/>
    <property type="match status" value="1"/>
</dbReference>
<dbReference type="GO" id="GO:0016787">
    <property type="term" value="F:hydrolase activity"/>
    <property type="evidence" value="ECO:0007669"/>
    <property type="project" value="UniProtKB-KW"/>
</dbReference>
<dbReference type="Gene3D" id="3.40.50.1820">
    <property type="entry name" value="alpha/beta hydrolase"/>
    <property type="match status" value="1"/>
</dbReference>
<dbReference type="SUPFAM" id="SSF53474">
    <property type="entry name" value="alpha/beta-Hydrolases"/>
    <property type="match status" value="1"/>
</dbReference>
<evidence type="ECO:0000313" key="4">
    <source>
        <dbReference type="Proteomes" id="UP000199013"/>
    </source>
</evidence>
<evidence type="ECO:0000259" key="2">
    <source>
        <dbReference type="Pfam" id="PF12697"/>
    </source>
</evidence>
<feature type="compositionally biased region" description="Polar residues" evidence="1">
    <location>
        <begin position="374"/>
        <end position="384"/>
    </location>
</feature>
<name>A0A1C3PG37_9ACTN</name>
<dbReference type="InterPro" id="IPR050471">
    <property type="entry name" value="AB_hydrolase"/>
</dbReference>
<protein>
    <submittedName>
        <fullName evidence="3">Alpha/beta hydrolase fold protein</fullName>
    </submittedName>
</protein>